<name>A0A7W9KKD3_9PSEU</name>
<keyword evidence="2" id="KW-0812">Transmembrane</keyword>
<dbReference type="InterPro" id="IPR046096">
    <property type="entry name" value="DUF6114"/>
</dbReference>
<gene>
    <name evidence="3" type="ORF">BJ998_005124</name>
</gene>
<feature type="compositionally biased region" description="Low complexity" evidence="1">
    <location>
        <begin position="162"/>
        <end position="215"/>
    </location>
</feature>
<dbReference type="Pfam" id="PF19609">
    <property type="entry name" value="DUF6114"/>
    <property type="match status" value="1"/>
</dbReference>
<feature type="transmembrane region" description="Helical" evidence="2">
    <location>
        <begin position="103"/>
        <end position="121"/>
    </location>
</feature>
<feature type="transmembrane region" description="Helical" evidence="2">
    <location>
        <begin position="80"/>
        <end position="97"/>
    </location>
</feature>
<keyword evidence="2" id="KW-1133">Transmembrane helix</keyword>
<evidence type="ECO:0000256" key="1">
    <source>
        <dbReference type="SAM" id="MobiDB-lite"/>
    </source>
</evidence>
<feature type="region of interest" description="Disordered" evidence="1">
    <location>
        <begin position="160"/>
        <end position="225"/>
    </location>
</feature>
<proteinExistence type="predicted"/>
<keyword evidence="2" id="KW-0472">Membrane</keyword>
<comment type="caution">
    <text evidence="3">The sequence shown here is derived from an EMBL/GenBank/DDBJ whole genome shotgun (WGS) entry which is preliminary data.</text>
</comment>
<dbReference type="AlphaFoldDB" id="A0A7W9KKD3"/>
<dbReference type="EMBL" id="JACHIR010000001">
    <property type="protein sequence ID" value="MBB5893928.1"/>
    <property type="molecule type" value="Genomic_DNA"/>
</dbReference>
<feature type="transmembrane region" description="Helical" evidence="2">
    <location>
        <begin position="47"/>
        <end position="73"/>
    </location>
</feature>
<dbReference type="Proteomes" id="UP000585638">
    <property type="component" value="Unassembled WGS sequence"/>
</dbReference>
<sequence length="365" mass="36744">MAGSVIGRAWHAFGRWRRSRPFWAGLFLLLSGLVIIFPPFASLKLGAMAISIQTIGGLSGALIGTLLVVCALTMWIRPQFRLAAGIASLILALTALVTTNLGGFLAGTLLGMIGSALALSWTPKTRKRKAAKAVPPAAVAVVLLAGLAVHGLSDPTVAVADPSPTSVTATTSAAPTSTTTTTVAPTSTTSPPSSGSATATSTSTSAAATSTTTATPSPPALPAGTRVWTLESPSIAMSGLSYKGIVNTVVGGKTIKVLKFTASSVKIKNLVQTADRGGGHKIITTAAPGSTSTITGGAITMLTAEIKGTAVVNILGIPVRLPIDYTATSPPLITPPEVTFENVVVTNTDQSGGTLTIPGAKIVAT</sequence>
<evidence type="ECO:0000313" key="4">
    <source>
        <dbReference type="Proteomes" id="UP000585638"/>
    </source>
</evidence>
<keyword evidence="4" id="KW-1185">Reference proteome</keyword>
<feature type="transmembrane region" description="Helical" evidence="2">
    <location>
        <begin position="133"/>
        <end position="152"/>
    </location>
</feature>
<accession>A0A7W9KKD3</accession>
<protein>
    <submittedName>
        <fullName evidence="3">Uncharacterized protein</fullName>
    </submittedName>
</protein>
<feature type="transmembrane region" description="Helical" evidence="2">
    <location>
        <begin position="21"/>
        <end position="41"/>
    </location>
</feature>
<organism evidence="3 4">
    <name type="scientific">Kutzneria kofuensis</name>
    <dbReference type="NCBI Taxonomy" id="103725"/>
    <lineage>
        <taxon>Bacteria</taxon>
        <taxon>Bacillati</taxon>
        <taxon>Actinomycetota</taxon>
        <taxon>Actinomycetes</taxon>
        <taxon>Pseudonocardiales</taxon>
        <taxon>Pseudonocardiaceae</taxon>
        <taxon>Kutzneria</taxon>
    </lineage>
</organism>
<reference evidence="3 4" key="1">
    <citation type="submission" date="2020-08" db="EMBL/GenBank/DDBJ databases">
        <title>Sequencing the genomes of 1000 actinobacteria strains.</title>
        <authorList>
            <person name="Klenk H.-P."/>
        </authorList>
    </citation>
    <scope>NUCLEOTIDE SEQUENCE [LARGE SCALE GENOMIC DNA]</scope>
    <source>
        <strain evidence="3 4">DSM 43851</strain>
    </source>
</reference>
<dbReference type="RefSeq" id="WP_184865564.1">
    <property type="nucleotide sequence ID" value="NZ_BAAAWY010000011.1"/>
</dbReference>
<evidence type="ECO:0000256" key="2">
    <source>
        <dbReference type="SAM" id="Phobius"/>
    </source>
</evidence>
<evidence type="ECO:0000313" key="3">
    <source>
        <dbReference type="EMBL" id="MBB5893928.1"/>
    </source>
</evidence>